<dbReference type="InterPro" id="IPR029052">
    <property type="entry name" value="Metallo-depent_PP-like"/>
</dbReference>
<evidence type="ECO:0000256" key="1">
    <source>
        <dbReference type="SAM" id="MobiDB-lite"/>
    </source>
</evidence>
<evidence type="ECO:0000259" key="2">
    <source>
        <dbReference type="Pfam" id="PF00149"/>
    </source>
</evidence>
<dbReference type="STRING" id="1192034.CAP_0368"/>
<dbReference type="InterPro" id="IPR004843">
    <property type="entry name" value="Calcineurin-like_PHP"/>
</dbReference>
<dbReference type="Gene3D" id="3.60.21.10">
    <property type="match status" value="1"/>
</dbReference>
<dbReference type="EMBL" id="ASRX01000102">
    <property type="protein sequence ID" value="EYF00677.1"/>
    <property type="molecule type" value="Genomic_DNA"/>
</dbReference>
<dbReference type="OrthoDB" id="7550081at2"/>
<organism evidence="3 4">
    <name type="scientific">Chondromyces apiculatus DSM 436</name>
    <dbReference type="NCBI Taxonomy" id="1192034"/>
    <lineage>
        <taxon>Bacteria</taxon>
        <taxon>Pseudomonadati</taxon>
        <taxon>Myxococcota</taxon>
        <taxon>Polyangia</taxon>
        <taxon>Polyangiales</taxon>
        <taxon>Polyangiaceae</taxon>
        <taxon>Chondromyces</taxon>
    </lineage>
</organism>
<name>A0A017SV94_9BACT</name>
<dbReference type="AlphaFoldDB" id="A0A017SV94"/>
<dbReference type="eggNOG" id="COG0639">
    <property type="taxonomic scope" value="Bacteria"/>
</dbReference>
<evidence type="ECO:0000313" key="3">
    <source>
        <dbReference type="EMBL" id="EYF00677.1"/>
    </source>
</evidence>
<dbReference type="PANTHER" id="PTHR46546">
    <property type="entry name" value="SHEWANELLA-LIKE PROTEIN PHOSPHATASE 1"/>
    <property type="match status" value="1"/>
</dbReference>
<sequence>MRSVSCALALCGLWLVGCDSDRRPPAASSPASATSAAVAAPGSAAQQGSSAEEDRAAFALPAVPKLIALGDLHGDLAATRAALKLAGAIDDQDHWVGGTLTVVQNGDQIDRGDQDRAILELFERLADEARAAGGAVHALNGNHELMNAQGDLRYVTEGAMKDFEGVGGLDLRNPRLASMPQVGRARAAAFLPGGPYARKIADRKVILMVGDTVFAHAGVLPTHVRYGIGKMNRETAAWLEGQSASPPAAVLAEDGPVWTRRYGSKELGADDCEVLGRALDGMGAKRMVVGHTVQKEGITSGCDGRVWRVDVGMSAYYGGKPAVLEIAGEAVKAVKGD</sequence>
<feature type="region of interest" description="Disordered" evidence="1">
    <location>
        <begin position="24"/>
        <end position="50"/>
    </location>
</feature>
<dbReference type="Pfam" id="PF00149">
    <property type="entry name" value="Metallophos"/>
    <property type="match status" value="1"/>
</dbReference>
<dbReference type="PANTHER" id="PTHR46546:SF4">
    <property type="entry name" value="SHEWANELLA-LIKE PROTEIN PHOSPHATASE 1"/>
    <property type="match status" value="1"/>
</dbReference>
<proteinExistence type="predicted"/>
<dbReference type="SMR" id="A0A017SV94"/>
<dbReference type="SUPFAM" id="SSF56300">
    <property type="entry name" value="Metallo-dependent phosphatases"/>
    <property type="match status" value="1"/>
</dbReference>
<dbReference type="RefSeq" id="WP_044250737.1">
    <property type="nucleotide sequence ID" value="NZ_ASRX01000102.1"/>
</dbReference>
<feature type="domain" description="Calcineurin-like phosphoesterase" evidence="2">
    <location>
        <begin position="65"/>
        <end position="294"/>
    </location>
</feature>
<keyword evidence="4" id="KW-1185">Reference proteome</keyword>
<evidence type="ECO:0000313" key="4">
    <source>
        <dbReference type="Proteomes" id="UP000019678"/>
    </source>
</evidence>
<accession>A0A017SV94</accession>
<dbReference type="Proteomes" id="UP000019678">
    <property type="component" value="Unassembled WGS sequence"/>
</dbReference>
<reference evidence="3 4" key="1">
    <citation type="submission" date="2013-05" db="EMBL/GenBank/DDBJ databases">
        <title>Genome assembly of Chondromyces apiculatus DSM 436.</title>
        <authorList>
            <person name="Sharma G."/>
            <person name="Khatri I."/>
            <person name="Kaur C."/>
            <person name="Mayilraj S."/>
            <person name="Subramanian S."/>
        </authorList>
    </citation>
    <scope>NUCLEOTIDE SEQUENCE [LARGE SCALE GENOMIC DNA]</scope>
    <source>
        <strain evidence="3 4">DSM 436</strain>
    </source>
</reference>
<dbReference type="PROSITE" id="PS51257">
    <property type="entry name" value="PROKAR_LIPOPROTEIN"/>
    <property type="match status" value="1"/>
</dbReference>
<feature type="compositionally biased region" description="Low complexity" evidence="1">
    <location>
        <begin position="25"/>
        <end position="50"/>
    </location>
</feature>
<gene>
    <name evidence="3" type="ORF">CAP_0368</name>
</gene>
<protein>
    <recommendedName>
        <fullName evidence="2">Calcineurin-like phosphoesterase domain-containing protein</fullName>
    </recommendedName>
</protein>
<comment type="caution">
    <text evidence="3">The sequence shown here is derived from an EMBL/GenBank/DDBJ whole genome shotgun (WGS) entry which is preliminary data.</text>
</comment>
<dbReference type="GO" id="GO:0016787">
    <property type="term" value="F:hydrolase activity"/>
    <property type="evidence" value="ECO:0007669"/>
    <property type="project" value="InterPro"/>
</dbReference>